<dbReference type="InterPro" id="IPR041542">
    <property type="entry name" value="GH43_C2"/>
</dbReference>
<name>A0A3A4REC9_9BACT</name>
<dbReference type="Gene3D" id="2.60.120.200">
    <property type="match status" value="1"/>
</dbReference>
<accession>A0A3A4REC9</accession>
<gene>
    <name evidence="3" type="ORF">C4541_05150</name>
</gene>
<dbReference type="AlphaFoldDB" id="A0A3A4REC9"/>
<feature type="signal peptide" evidence="1">
    <location>
        <begin position="1"/>
        <end position="23"/>
    </location>
</feature>
<sequence length="255" mass="27924">MIRILTLCVFLVIGIYASPSIFASPVADDFNGTTLNPAWIVQTPSAGTTVQTTGDGRLHIQTNTDNSDLWTAHNVNAPRLYQAVASTANWIVDTKMHFSATSTYQEAGIMVTVSDGLPEWGGYLRMTTAVYSWDTSEFIKFLSTNVSANFDDIYFRLQKDGNQYTSWYGFDGQSFTSFGTRTLSYTVTGVGLFAIRQDSIGPDPEGAADNTIRSTAYFDYFDVNGALTSPAVPEPLSGVLFVSSLVGIRFAKRRC</sequence>
<dbReference type="InterPro" id="IPR013320">
    <property type="entry name" value="ConA-like_dom_sf"/>
</dbReference>
<evidence type="ECO:0000259" key="2">
    <source>
        <dbReference type="Pfam" id="PF17851"/>
    </source>
</evidence>
<dbReference type="SUPFAM" id="SSF49899">
    <property type="entry name" value="Concanavalin A-like lectins/glucanases"/>
    <property type="match status" value="1"/>
</dbReference>
<feature type="domain" description="Beta-xylosidase C-terminal Concanavalin A-like" evidence="2">
    <location>
        <begin position="28"/>
        <end position="195"/>
    </location>
</feature>
<dbReference type="Pfam" id="PF17851">
    <property type="entry name" value="GH43_C2"/>
    <property type="match status" value="1"/>
</dbReference>
<comment type="caution">
    <text evidence="3">The sequence shown here is derived from an EMBL/GenBank/DDBJ whole genome shotgun (WGS) entry which is preliminary data.</text>
</comment>
<proteinExistence type="predicted"/>
<keyword evidence="1" id="KW-0732">Signal</keyword>
<evidence type="ECO:0000313" key="3">
    <source>
        <dbReference type="EMBL" id="RJP59921.1"/>
    </source>
</evidence>
<dbReference type="Proteomes" id="UP000266426">
    <property type="component" value="Unassembled WGS sequence"/>
</dbReference>
<organism evidence="3 4">
    <name type="scientific">Candidatus Auribacter fodinae</name>
    <dbReference type="NCBI Taxonomy" id="2093366"/>
    <lineage>
        <taxon>Bacteria</taxon>
        <taxon>Pseudomonadati</taxon>
        <taxon>Candidatus Auribacterota</taxon>
        <taxon>Candidatus Auribacteria</taxon>
        <taxon>Candidatus Auribacterales</taxon>
        <taxon>Candidatus Auribacteraceae</taxon>
        <taxon>Candidatus Auribacter</taxon>
    </lineage>
</organism>
<feature type="chain" id="PRO_5017228919" description="Beta-xylosidase C-terminal Concanavalin A-like domain-containing protein" evidence="1">
    <location>
        <begin position="24"/>
        <end position="255"/>
    </location>
</feature>
<protein>
    <recommendedName>
        <fullName evidence="2">Beta-xylosidase C-terminal Concanavalin A-like domain-containing protein</fullName>
    </recommendedName>
</protein>
<dbReference type="EMBL" id="QZJZ01000039">
    <property type="protein sequence ID" value="RJP59921.1"/>
    <property type="molecule type" value="Genomic_DNA"/>
</dbReference>
<evidence type="ECO:0000256" key="1">
    <source>
        <dbReference type="SAM" id="SignalP"/>
    </source>
</evidence>
<evidence type="ECO:0000313" key="4">
    <source>
        <dbReference type="Proteomes" id="UP000266426"/>
    </source>
</evidence>
<reference evidence="3 4" key="1">
    <citation type="journal article" date="2017" name="ISME J.">
        <title>Energy and carbon metabolisms in a deep terrestrial subsurface fluid microbial community.</title>
        <authorList>
            <person name="Momper L."/>
            <person name="Jungbluth S.P."/>
            <person name="Lee M.D."/>
            <person name="Amend J.P."/>
        </authorList>
    </citation>
    <scope>NUCLEOTIDE SEQUENCE [LARGE SCALE GENOMIC DNA]</scope>
    <source>
        <strain evidence="3">SURF_26</strain>
    </source>
</reference>